<dbReference type="Pfam" id="PF00196">
    <property type="entry name" value="GerE"/>
    <property type="match status" value="1"/>
</dbReference>
<accession>A0ABW2N2L1</accession>
<proteinExistence type="predicted"/>
<reference evidence="5" key="1">
    <citation type="journal article" date="2019" name="Int. J. Syst. Evol. Microbiol.">
        <title>The Global Catalogue of Microorganisms (GCM) 10K type strain sequencing project: providing services to taxonomists for standard genome sequencing and annotation.</title>
        <authorList>
            <consortium name="The Broad Institute Genomics Platform"/>
            <consortium name="The Broad Institute Genome Sequencing Center for Infectious Disease"/>
            <person name="Wu L."/>
            <person name="Ma J."/>
        </authorList>
    </citation>
    <scope>NUCLEOTIDE SEQUENCE [LARGE SCALE GENOMIC DNA]</scope>
    <source>
        <strain evidence="5">FCH27</strain>
    </source>
</reference>
<evidence type="ECO:0000256" key="1">
    <source>
        <dbReference type="ARBA" id="ARBA00022741"/>
    </source>
</evidence>
<evidence type="ECO:0000256" key="2">
    <source>
        <dbReference type="ARBA" id="ARBA00022840"/>
    </source>
</evidence>
<dbReference type="InterPro" id="IPR027417">
    <property type="entry name" value="P-loop_NTPase"/>
</dbReference>
<dbReference type="Proteomes" id="UP001596524">
    <property type="component" value="Unassembled WGS sequence"/>
</dbReference>
<keyword evidence="5" id="KW-1185">Reference proteome</keyword>
<dbReference type="CDD" id="cd06170">
    <property type="entry name" value="LuxR_C_like"/>
    <property type="match status" value="1"/>
</dbReference>
<evidence type="ECO:0000313" key="4">
    <source>
        <dbReference type="EMBL" id="MFC7360124.1"/>
    </source>
</evidence>
<keyword evidence="2 4" id="KW-0067">ATP-binding</keyword>
<dbReference type="PRINTS" id="PR00038">
    <property type="entry name" value="HTHLUXR"/>
</dbReference>
<dbReference type="RefSeq" id="WP_255892019.1">
    <property type="nucleotide sequence ID" value="NZ_JAFMZM010000005.1"/>
</dbReference>
<name>A0ABW2N2L1_9ACTN</name>
<dbReference type="InterPro" id="IPR041664">
    <property type="entry name" value="AAA_16"/>
</dbReference>
<dbReference type="PROSITE" id="PS50043">
    <property type="entry name" value="HTH_LUXR_2"/>
    <property type="match status" value="1"/>
</dbReference>
<dbReference type="EMBL" id="JBHTCH010000006">
    <property type="protein sequence ID" value="MFC7360124.1"/>
    <property type="molecule type" value="Genomic_DNA"/>
</dbReference>
<dbReference type="Gene3D" id="3.40.50.300">
    <property type="entry name" value="P-loop containing nucleotide triphosphate hydrolases"/>
    <property type="match status" value="1"/>
</dbReference>
<dbReference type="Pfam" id="PF13191">
    <property type="entry name" value="AAA_16"/>
    <property type="match status" value="1"/>
</dbReference>
<feature type="domain" description="HTH luxR-type" evidence="3">
    <location>
        <begin position="853"/>
        <end position="918"/>
    </location>
</feature>
<dbReference type="InterPro" id="IPR036388">
    <property type="entry name" value="WH-like_DNA-bd_sf"/>
</dbReference>
<protein>
    <submittedName>
        <fullName evidence="4">ATP-binding protein</fullName>
    </submittedName>
</protein>
<dbReference type="PROSITE" id="PS00622">
    <property type="entry name" value="HTH_LUXR_1"/>
    <property type="match status" value="1"/>
</dbReference>
<organism evidence="4 5">
    <name type="scientific">Nocardioides astragali</name>
    <dbReference type="NCBI Taxonomy" id="1776736"/>
    <lineage>
        <taxon>Bacteria</taxon>
        <taxon>Bacillati</taxon>
        <taxon>Actinomycetota</taxon>
        <taxon>Actinomycetes</taxon>
        <taxon>Propionibacteriales</taxon>
        <taxon>Nocardioidaceae</taxon>
        <taxon>Nocardioides</taxon>
    </lineage>
</organism>
<dbReference type="SMART" id="SM00421">
    <property type="entry name" value="HTH_LUXR"/>
    <property type="match status" value="1"/>
</dbReference>
<dbReference type="PANTHER" id="PTHR16305:SF35">
    <property type="entry name" value="TRANSCRIPTIONAL ACTIVATOR DOMAIN"/>
    <property type="match status" value="1"/>
</dbReference>
<gene>
    <name evidence="4" type="ORF">ACFQO6_07550</name>
</gene>
<dbReference type="SUPFAM" id="SSF46894">
    <property type="entry name" value="C-terminal effector domain of the bipartite response regulators"/>
    <property type="match status" value="1"/>
</dbReference>
<dbReference type="Gene3D" id="1.10.10.10">
    <property type="entry name" value="Winged helix-like DNA-binding domain superfamily/Winged helix DNA-binding domain"/>
    <property type="match status" value="1"/>
</dbReference>
<dbReference type="PANTHER" id="PTHR16305">
    <property type="entry name" value="TESTICULAR SOLUBLE ADENYLYL CYCLASE"/>
    <property type="match status" value="1"/>
</dbReference>
<evidence type="ECO:0000259" key="3">
    <source>
        <dbReference type="PROSITE" id="PS50043"/>
    </source>
</evidence>
<dbReference type="SUPFAM" id="SSF52540">
    <property type="entry name" value="P-loop containing nucleoside triphosphate hydrolases"/>
    <property type="match status" value="1"/>
</dbReference>
<dbReference type="InterPro" id="IPR000792">
    <property type="entry name" value="Tscrpt_reg_LuxR_C"/>
</dbReference>
<sequence>MTSASGATPLVGRDTSLAVIATFLEEVATSGAHLVVSGDPGIGKTSLLQASRDRATTAGIRVFAADAAQFDTRSSFGALRELLEPLWGYVAHLDAVHGGTLETGLAGALGPPLRRGALGHAVLALLRQVAADGPVLLVLDDAQWVDPDTCDVVAFVARRLVGLRAGLLSATRFGSGSPLEDESLRHHRLAPLGEEESAILLDSAFPRLPAQVRERVLLEADGNPLALLELPHVLDTSSIGRSPAKEPSAPAVLRLFGPRIRALPDRTREFLLLHALEGSGDLGLLAKGAEEPLGLSAPAENAGLVLVDEAAGRLRFRHPLVTTTVVELATEEERLRAHARIAQALQRSPERRAWHLAAATSEPDETVATELELQFRDSSARGDVAGGLRLLQRAAELSPEPSERARRQVMGAFIEADVTGDLRSAARTLLDADDVASTGTQSLPATLAATYVLLNSECEVDTAHRLLREAINRHPGRDDPTDGVLEHALHSLLMMSWFGGRPAQWSPFLEAVERLGPGCPPLVDLVHRAFGDASHQGASALPLLTEVLRHVDAERDPLRITRIALACVYTDRMGECRQALRRVVDSGYDGGAVALSINALVSSCVDDWLTGQWDEALELVAEGVRLCEQHGYRRYSVILAGYIDQLVRVARGDQEGGLRAAEEMAEWAEERGAGLTRSFAEHLFTLRSISLGDYETAYGHVTRIAPAGELAAYNPHALWVLFDLVESAMATGRAGAARQHVAAMREHRIDRISPRLRMVADGCAALASTGEEASNLFERALATPDGRRWPFDRARIQLAYGEHLHRCNDPAARAWLTEATTTFGRLGARPWEARAAKVLRASGTSVSPRVVTSQSGADVLSPREREIADLAAQGLSNREIGERLYLSHRSVGAALYRMFPKLGITTRAALAAALERLDQPDADG</sequence>
<dbReference type="InterPro" id="IPR016032">
    <property type="entry name" value="Sig_transdc_resp-reg_C-effctor"/>
</dbReference>
<keyword evidence="1" id="KW-0547">Nucleotide-binding</keyword>
<comment type="caution">
    <text evidence="4">The sequence shown here is derived from an EMBL/GenBank/DDBJ whole genome shotgun (WGS) entry which is preliminary data.</text>
</comment>
<evidence type="ECO:0000313" key="5">
    <source>
        <dbReference type="Proteomes" id="UP001596524"/>
    </source>
</evidence>
<dbReference type="GO" id="GO:0005524">
    <property type="term" value="F:ATP binding"/>
    <property type="evidence" value="ECO:0007669"/>
    <property type="project" value="UniProtKB-KW"/>
</dbReference>